<gene>
    <name evidence="1" type="ORF">J7W16_08280</name>
</gene>
<dbReference type="EMBL" id="JAGKSQ010000003">
    <property type="protein sequence ID" value="MBP3951131.1"/>
    <property type="molecule type" value="Genomic_DNA"/>
</dbReference>
<dbReference type="Proteomes" id="UP000678228">
    <property type="component" value="Unassembled WGS sequence"/>
</dbReference>
<protein>
    <recommendedName>
        <fullName evidence="3">HeH/LEM domain-containing protein</fullName>
    </recommendedName>
</protein>
<dbReference type="RefSeq" id="WP_210596832.1">
    <property type="nucleotide sequence ID" value="NZ_JAGKSQ010000003.1"/>
</dbReference>
<accession>A0A941ANT2</accession>
<comment type="caution">
    <text evidence="1">The sequence shown here is derived from an EMBL/GenBank/DDBJ whole genome shotgun (WGS) entry which is preliminary data.</text>
</comment>
<sequence length="109" mass="12491">MRYTVLNTFNDLEHNVLYKTGDSYPAEGKETSEERVSVLQSKDNKYNRVFIGEEVNNEPDGEDGDLSKLTATELKKIKNEDLQAYLNSKNIEYKSDNNKDELINLVLGK</sequence>
<name>A0A941ANT2_9BACI</name>
<dbReference type="AlphaFoldDB" id="A0A941ANT2"/>
<proteinExistence type="predicted"/>
<keyword evidence="2" id="KW-1185">Reference proteome</keyword>
<evidence type="ECO:0000313" key="2">
    <source>
        <dbReference type="Proteomes" id="UP000678228"/>
    </source>
</evidence>
<evidence type="ECO:0000313" key="1">
    <source>
        <dbReference type="EMBL" id="MBP3951131.1"/>
    </source>
</evidence>
<reference evidence="1" key="1">
    <citation type="submission" date="2021-03" db="EMBL/GenBank/DDBJ databases">
        <title>Bacillus suaedae sp. nov., isolated from Suaeda aralocaspica.</title>
        <authorList>
            <person name="Lei R.F.R."/>
        </authorList>
    </citation>
    <scope>NUCLEOTIDE SEQUENCE</scope>
    <source>
        <strain evidence="1">YZJH907-2</strain>
    </source>
</reference>
<evidence type="ECO:0008006" key="3">
    <source>
        <dbReference type="Google" id="ProtNLM"/>
    </source>
</evidence>
<dbReference type="Gene3D" id="1.10.720.140">
    <property type="match status" value="1"/>
</dbReference>
<organism evidence="1 2">
    <name type="scientific">Halalkalibacter suaedae</name>
    <dbReference type="NCBI Taxonomy" id="2822140"/>
    <lineage>
        <taxon>Bacteria</taxon>
        <taxon>Bacillati</taxon>
        <taxon>Bacillota</taxon>
        <taxon>Bacilli</taxon>
        <taxon>Bacillales</taxon>
        <taxon>Bacillaceae</taxon>
        <taxon>Halalkalibacter</taxon>
    </lineage>
</organism>